<dbReference type="AlphaFoldDB" id="A0A9P4LW57"/>
<dbReference type="PROSITE" id="PS51257">
    <property type="entry name" value="PROKAR_LIPOPROTEIN"/>
    <property type="match status" value="1"/>
</dbReference>
<dbReference type="Proteomes" id="UP000799776">
    <property type="component" value="Unassembled WGS sequence"/>
</dbReference>
<keyword evidence="4 6" id="KW-0472">Membrane</keyword>
<evidence type="ECO:0000313" key="8">
    <source>
        <dbReference type="EMBL" id="KAF2086069.1"/>
    </source>
</evidence>
<dbReference type="InterPro" id="IPR049326">
    <property type="entry name" value="Rhodopsin_dom_fungi"/>
</dbReference>
<dbReference type="InterPro" id="IPR052337">
    <property type="entry name" value="SAT4-like"/>
</dbReference>
<dbReference type="PANTHER" id="PTHR33048">
    <property type="entry name" value="PTH11-LIKE INTEGRAL MEMBRANE PROTEIN (AFU_ORTHOLOGUE AFUA_5G11245)"/>
    <property type="match status" value="1"/>
</dbReference>
<feature type="transmembrane region" description="Helical" evidence="6">
    <location>
        <begin position="164"/>
        <end position="187"/>
    </location>
</feature>
<evidence type="ECO:0000259" key="7">
    <source>
        <dbReference type="Pfam" id="PF20684"/>
    </source>
</evidence>
<comment type="subcellular location">
    <subcellularLocation>
        <location evidence="1">Membrane</location>
        <topology evidence="1">Multi-pass membrane protein</topology>
    </subcellularLocation>
</comment>
<dbReference type="EMBL" id="ML978726">
    <property type="protein sequence ID" value="KAF2086069.1"/>
    <property type="molecule type" value="Genomic_DNA"/>
</dbReference>
<protein>
    <recommendedName>
        <fullName evidence="7">Rhodopsin domain-containing protein</fullName>
    </recommendedName>
</protein>
<accession>A0A9P4LW57</accession>
<keyword evidence="9" id="KW-1185">Reference proteome</keyword>
<evidence type="ECO:0000256" key="2">
    <source>
        <dbReference type="ARBA" id="ARBA00022692"/>
    </source>
</evidence>
<keyword evidence="2 6" id="KW-0812">Transmembrane</keyword>
<evidence type="ECO:0000256" key="4">
    <source>
        <dbReference type="ARBA" id="ARBA00023136"/>
    </source>
</evidence>
<feature type="transmembrane region" description="Helical" evidence="6">
    <location>
        <begin position="6"/>
        <end position="30"/>
    </location>
</feature>
<keyword evidence="3 6" id="KW-1133">Transmembrane helix</keyword>
<evidence type="ECO:0000256" key="3">
    <source>
        <dbReference type="ARBA" id="ARBA00022989"/>
    </source>
</evidence>
<evidence type="ECO:0000313" key="9">
    <source>
        <dbReference type="Proteomes" id="UP000799776"/>
    </source>
</evidence>
<dbReference type="Pfam" id="PF20684">
    <property type="entry name" value="Fung_rhodopsin"/>
    <property type="match status" value="1"/>
</dbReference>
<evidence type="ECO:0000256" key="1">
    <source>
        <dbReference type="ARBA" id="ARBA00004141"/>
    </source>
</evidence>
<reference evidence="8" key="1">
    <citation type="journal article" date="2020" name="Stud. Mycol.">
        <title>101 Dothideomycetes genomes: a test case for predicting lifestyles and emergence of pathogens.</title>
        <authorList>
            <person name="Haridas S."/>
            <person name="Albert R."/>
            <person name="Binder M."/>
            <person name="Bloem J."/>
            <person name="Labutti K."/>
            <person name="Salamov A."/>
            <person name="Andreopoulos B."/>
            <person name="Baker S."/>
            <person name="Barry K."/>
            <person name="Bills G."/>
            <person name="Bluhm B."/>
            <person name="Cannon C."/>
            <person name="Castanera R."/>
            <person name="Culley D."/>
            <person name="Daum C."/>
            <person name="Ezra D."/>
            <person name="Gonzalez J."/>
            <person name="Henrissat B."/>
            <person name="Kuo A."/>
            <person name="Liang C."/>
            <person name="Lipzen A."/>
            <person name="Lutzoni F."/>
            <person name="Magnuson J."/>
            <person name="Mondo S."/>
            <person name="Nolan M."/>
            <person name="Ohm R."/>
            <person name="Pangilinan J."/>
            <person name="Park H.-J."/>
            <person name="Ramirez L."/>
            <person name="Alfaro M."/>
            <person name="Sun H."/>
            <person name="Tritt A."/>
            <person name="Yoshinaga Y."/>
            <person name="Zwiers L.-H."/>
            <person name="Turgeon B."/>
            <person name="Goodwin S."/>
            <person name="Spatafora J."/>
            <person name="Crous P."/>
            <person name="Grigoriev I."/>
        </authorList>
    </citation>
    <scope>NUCLEOTIDE SEQUENCE</scope>
    <source>
        <strain evidence="8">CBS 121410</strain>
    </source>
</reference>
<feature type="transmembrane region" description="Helical" evidence="6">
    <location>
        <begin position="42"/>
        <end position="61"/>
    </location>
</feature>
<gene>
    <name evidence="8" type="ORF">K490DRAFT_58061</name>
</gene>
<feature type="transmembrane region" description="Helical" evidence="6">
    <location>
        <begin position="120"/>
        <end position="144"/>
    </location>
</feature>
<feature type="transmembrane region" description="Helical" evidence="6">
    <location>
        <begin position="199"/>
        <end position="221"/>
    </location>
</feature>
<comment type="similarity">
    <text evidence="5">Belongs to the SAT4 family.</text>
</comment>
<dbReference type="PANTHER" id="PTHR33048:SF47">
    <property type="entry name" value="INTEGRAL MEMBRANE PROTEIN-RELATED"/>
    <property type="match status" value="1"/>
</dbReference>
<evidence type="ECO:0000256" key="6">
    <source>
        <dbReference type="SAM" id="Phobius"/>
    </source>
</evidence>
<comment type="caution">
    <text evidence="8">The sequence shown here is derived from an EMBL/GenBank/DDBJ whole genome shotgun (WGS) entry which is preliminary data.</text>
</comment>
<dbReference type="OrthoDB" id="444631at2759"/>
<name>A0A9P4LW57_9PEZI</name>
<feature type="domain" description="Rhodopsin" evidence="7">
    <location>
        <begin position="27"/>
        <end position="248"/>
    </location>
</feature>
<feature type="transmembrane region" description="Helical" evidence="6">
    <location>
        <begin position="85"/>
        <end position="108"/>
    </location>
</feature>
<sequence length="256" mass="28723">MISNRAVPTLITTYVFTALACIFVALKIGVRAAIARSPGWDDALILCAFALAVPLAVEMYFQAKYGMGVHMADLDPTTLMKQEHWFWASTWTYSTCVGFSKLSVLVQYLRIFVDRRTRILVWLSIALMLGYWLEALFVGILQCYPVRYFWDRSVEGGRCTDMVAWWYALAGQNLFTDIAIIAVPIPALRHLQMPRRQRIGLTFAFAVGGFGCAITVVRLWALYQINAVPDVTYWNAAPAMWSAVEANSVAADGARE</sequence>
<dbReference type="GO" id="GO:0016020">
    <property type="term" value="C:membrane"/>
    <property type="evidence" value="ECO:0007669"/>
    <property type="project" value="UniProtKB-SubCell"/>
</dbReference>
<proteinExistence type="inferred from homology"/>
<organism evidence="8 9">
    <name type="scientific">Saccharata proteae CBS 121410</name>
    <dbReference type="NCBI Taxonomy" id="1314787"/>
    <lineage>
        <taxon>Eukaryota</taxon>
        <taxon>Fungi</taxon>
        <taxon>Dikarya</taxon>
        <taxon>Ascomycota</taxon>
        <taxon>Pezizomycotina</taxon>
        <taxon>Dothideomycetes</taxon>
        <taxon>Dothideomycetes incertae sedis</taxon>
        <taxon>Botryosphaeriales</taxon>
        <taxon>Saccharataceae</taxon>
        <taxon>Saccharata</taxon>
    </lineage>
</organism>
<evidence type="ECO:0000256" key="5">
    <source>
        <dbReference type="ARBA" id="ARBA00038359"/>
    </source>
</evidence>